<protein>
    <recommendedName>
        <fullName evidence="7">Exostosin GT47 domain-containing protein</fullName>
    </recommendedName>
</protein>
<evidence type="ECO:0000256" key="6">
    <source>
        <dbReference type="SAM" id="MobiDB-lite"/>
    </source>
</evidence>
<evidence type="ECO:0000259" key="7">
    <source>
        <dbReference type="Pfam" id="PF03016"/>
    </source>
</evidence>
<feature type="compositionally biased region" description="Low complexity" evidence="6">
    <location>
        <begin position="1"/>
        <end position="23"/>
    </location>
</feature>
<feature type="region of interest" description="Disordered" evidence="6">
    <location>
        <begin position="249"/>
        <end position="291"/>
    </location>
</feature>
<dbReference type="GO" id="GO:0000139">
    <property type="term" value="C:Golgi membrane"/>
    <property type="evidence" value="ECO:0007669"/>
    <property type="project" value="UniProtKB-SubCell"/>
</dbReference>
<comment type="similarity">
    <text evidence="2">Belongs to the glycosyltransferase 47 family.</text>
</comment>
<keyword evidence="5" id="KW-0333">Golgi apparatus</keyword>
<evidence type="ECO:0000256" key="1">
    <source>
        <dbReference type="ARBA" id="ARBA00004323"/>
    </source>
</evidence>
<evidence type="ECO:0000313" key="8">
    <source>
        <dbReference type="EMBL" id="CAD1838872.1"/>
    </source>
</evidence>
<feature type="compositionally biased region" description="Basic residues" evidence="6">
    <location>
        <begin position="109"/>
        <end position="120"/>
    </location>
</feature>
<dbReference type="InterPro" id="IPR004263">
    <property type="entry name" value="Exostosin"/>
</dbReference>
<dbReference type="PANTHER" id="PTHR11062:SF281">
    <property type="entry name" value="EXOSTOSIN-LIKE 2"/>
    <property type="match status" value="1"/>
</dbReference>
<evidence type="ECO:0000256" key="2">
    <source>
        <dbReference type="ARBA" id="ARBA00010271"/>
    </source>
</evidence>
<sequence>MRSRSPFSSSSPTSAAATRATTPTPAPPPPQPPPCTRLHQIGAVALVVATFLLTRSVDRLASSPSSRATNHRHRLLLLLLRRALRRRRRPRVAPARVRAPPRPPDLRLRRGRDRRPPRAHARQDGRISPESCVKGQWGTQLPHSTVSFSGPNPFPINAEPEPLLLLLPHLGRRRREPPPHHPAPPPPPPPPCTRLHQIGAVALVVATFLLTRSLDRLSSSPLLPRHKTTATASSSSSDALFDGAGALAWPQRGTGPASTSGSTSTTRPRSTASASSCAEGTAGSRPSPASRASGARRVWKSFAIILVKIHQLFLKSRFRTLSKDEADFFFVPAYVKCVRMMGGLNDKEINQTYVKVLSQMPYFRYSGGRDHIFVFPSGAGATLFRSWATFLNRSIILTPEGDRTDKRDMSAFNTWKDIIIPGNVDDGMTKFNGLRLVEPIPLSERKHLANFLGRAQGKAGRLQLVELAKLYPDKLESPELKFSGPDKLGRIDYFNHLRNAKFCLAPRGESSWTLRFYEAYFVECVPVILSDQVELPFQNVIDYSRMTIKWPSTRIGPQLLEYLESIPDEEIEKMIARGREVRCLWVYAPETEPCSAMVGILWELQRKVRRFHQSSETFWLHNGSIINRDLVEFHNWRTPVPLP</sequence>
<comment type="subcellular location">
    <subcellularLocation>
        <location evidence="1">Golgi apparatus membrane</location>
        <topology evidence="1">Single-pass type II membrane protein</topology>
    </subcellularLocation>
</comment>
<dbReference type="InterPro" id="IPR040911">
    <property type="entry name" value="Exostosin_GT47"/>
</dbReference>
<organism evidence="8">
    <name type="scientific">Ananas comosus var. bracteatus</name>
    <name type="common">red pineapple</name>
    <dbReference type="NCBI Taxonomy" id="296719"/>
    <lineage>
        <taxon>Eukaryota</taxon>
        <taxon>Viridiplantae</taxon>
        <taxon>Streptophyta</taxon>
        <taxon>Embryophyta</taxon>
        <taxon>Tracheophyta</taxon>
        <taxon>Spermatophyta</taxon>
        <taxon>Magnoliopsida</taxon>
        <taxon>Liliopsida</taxon>
        <taxon>Poales</taxon>
        <taxon>Bromeliaceae</taxon>
        <taxon>Bromelioideae</taxon>
        <taxon>Ananas</taxon>
    </lineage>
</organism>
<feature type="region of interest" description="Disordered" evidence="6">
    <location>
        <begin position="172"/>
        <end position="195"/>
    </location>
</feature>
<evidence type="ECO:0000256" key="5">
    <source>
        <dbReference type="ARBA" id="ARBA00023034"/>
    </source>
</evidence>
<dbReference type="AlphaFoldDB" id="A0A6V7Q6X3"/>
<feature type="domain" description="Exostosin GT47" evidence="7">
    <location>
        <begin position="308"/>
        <end position="555"/>
    </location>
</feature>
<dbReference type="PANTHER" id="PTHR11062">
    <property type="entry name" value="EXOSTOSIN HEPARAN SULFATE GLYCOSYLTRANSFERASE -RELATED"/>
    <property type="match status" value="1"/>
</dbReference>
<keyword evidence="4" id="KW-0812">Transmembrane</keyword>
<feature type="region of interest" description="Disordered" evidence="6">
    <location>
        <begin position="1"/>
        <end position="37"/>
    </location>
</feature>
<evidence type="ECO:0000256" key="4">
    <source>
        <dbReference type="ARBA" id="ARBA00022968"/>
    </source>
</evidence>
<keyword evidence="3" id="KW-0328">Glycosyltransferase</keyword>
<keyword evidence="4" id="KW-0735">Signal-anchor</keyword>
<feature type="region of interest" description="Disordered" evidence="6">
    <location>
        <begin position="88"/>
        <end position="133"/>
    </location>
</feature>
<feature type="compositionally biased region" description="Low complexity" evidence="6">
    <location>
        <begin position="252"/>
        <end position="291"/>
    </location>
</feature>
<name>A0A6V7Q6X3_ANACO</name>
<accession>A0A6V7Q6X3</accession>
<dbReference type="GO" id="GO:0016757">
    <property type="term" value="F:glycosyltransferase activity"/>
    <property type="evidence" value="ECO:0007669"/>
    <property type="project" value="UniProtKB-KW"/>
</dbReference>
<evidence type="ECO:0000256" key="3">
    <source>
        <dbReference type="ARBA" id="ARBA00022676"/>
    </source>
</evidence>
<feature type="compositionally biased region" description="Pro residues" evidence="6">
    <location>
        <begin position="180"/>
        <end position="192"/>
    </location>
</feature>
<reference evidence="8" key="1">
    <citation type="submission" date="2020-07" db="EMBL/GenBank/DDBJ databases">
        <authorList>
            <person name="Lin J."/>
        </authorList>
    </citation>
    <scope>NUCLEOTIDE SEQUENCE</scope>
</reference>
<dbReference type="EMBL" id="LR862133">
    <property type="protein sequence ID" value="CAD1838872.1"/>
    <property type="molecule type" value="Genomic_DNA"/>
</dbReference>
<proteinExistence type="inferred from homology"/>
<keyword evidence="3" id="KW-0808">Transferase</keyword>
<feature type="compositionally biased region" description="Pro residues" evidence="6">
    <location>
        <begin position="24"/>
        <end position="35"/>
    </location>
</feature>
<dbReference type="Pfam" id="PF03016">
    <property type="entry name" value="Exostosin_GT47"/>
    <property type="match status" value="1"/>
</dbReference>
<gene>
    <name evidence="8" type="ORF">CB5_LOCUS22083</name>
</gene>